<proteinExistence type="predicted"/>
<dbReference type="PANTHER" id="PTHR37467:SF1">
    <property type="entry name" value="EXPORTED CALCIUM-BINDING GLYCOPROTEIN"/>
    <property type="match status" value="1"/>
</dbReference>
<dbReference type="Gene3D" id="3.40.50.410">
    <property type="entry name" value="von Willebrand factor, type A domain"/>
    <property type="match status" value="1"/>
</dbReference>
<gene>
    <name evidence="6" type="ORF">PRECH8_21100</name>
</gene>
<evidence type="ECO:0000256" key="1">
    <source>
        <dbReference type="ARBA" id="ARBA00004613"/>
    </source>
</evidence>
<accession>A0A916QH66</accession>
<dbReference type="EMBL" id="BMAQ01000028">
    <property type="protein sequence ID" value="GFR38814.1"/>
    <property type="molecule type" value="Genomic_DNA"/>
</dbReference>
<dbReference type="Pfam" id="PF18884">
    <property type="entry name" value="TSP3_bac"/>
    <property type="match status" value="5"/>
</dbReference>
<name>A0A916QH66_9BACL</name>
<reference evidence="6" key="2">
    <citation type="journal article" date="2021" name="Data Brief">
        <title>Draft genome sequence data of the facultative, thermophilic, xylanolytic bacterium Paenibacillus sp. strain DA-C8.</title>
        <authorList>
            <person name="Chhe C."/>
            <person name="Uke A."/>
            <person name="Baramee S."/>
            <person name="Ungkulpasvich U."/>
            <person name="Tachaapaikoon C."/>
            <person name="Pason P."/>
            <person name="Waeonukul R."/>
            <person name="Ratanakhanokchai K."/>
            <person name="Kosugi A."/>
        </authorList>
    </citation>
    <scope>NUCLEOTIDE SEQUENCE</scope>
    <source>
        <strain evidence="6">DA-C8</strain>
    </source>
</reference>
<dbReference type="InterPro" id="IPR053180">
    <property type="entry name" value="Ca-binding_acidic-repeat"/>
</dbReference>
<dbReference type="InterPro" id="IPR059100">
    <property type="entry name" value="TSP3_bac"/>
</dbReference>
<comment type="caution">
    <text evidence="6">The sequence shown here is derived from an EMBL/GenBank/DDBJ whole genome shotgun (WGS) entry which is preliminary data.</text>
</comment>
<dbReference type="InterPro" id="IPR018247">
    <property type="entry name" value="EF_Hand_1_Ca_BS"/>
</dbReference>
<keyword evidence="7" id="KW-1185">Reference proteome</keyword>
<keyword evidence="4" id="KW-0106">Calcium</keyword>
<organism evidence="6 7">
    <name type="scientific">Insulibacter thermoxylanivorax</name>
    <dbReference type="NCBI Taxonomy" id="2749268"/>
    <lineage>
        <taxon>Bacteria</taxon>
        <taxon>Bacillati</taxon>
        <taxon>Bacillota</taxon>
        <taxon>Bacilli</taxon>
        <taxon>Bacillales</taxon>
        <taxon>Paenibacillaceae</taxon>
        <taxon>Insulibacter</taxon>
    </lineage>
</organism>
<evidence type="ECO:0000259" key="5">
    <source>
        <dbReference type="PROSITE" id="PS50234"/>
    </source>
</evidence>
<reference evidence="6" key="1">
    <citation type="submission" date="2020-08" db="EMBL/GenBank/DDBJ databases">
        <authorList>
            <person name="Uke A."/>
            <person name="Chhe C."/>
            <person name="Baramee S."/>
            <person name="Kosugi A."/>
        </authorList>
    </citation>
    <scope>NUCLEOTIDE SEQUENCE</scope>
    <source>
        <strain evidence="6">DA-C8</strain>
    </source>
</reference>
<dbReference type="AlphaFoldDB" id="A0A916QH66"/>
<comment type="subcellular location">
    <subcellularLocation>
        <location evidence="1">Secreted</location>
    </subcellularLocation>
</comment>
<dbReference type="PROSITE" id="PS50234">
    <property type="entry name" value="VWFA"/>
    <property type="match status" value="1"/>
</dbReference>
<protein>
    <recommendedName>
        <fullName evidence="5">VWFA domain-containing protein</fullName>
    </recommendedName>
</protein>
<dbReference type="InterPro" id="IPR002035">
    <property type="entry name" value="VWF_A"/>
</dbReference>
<dbReference type="GO" id="GO:0005509">
    <property type="term" value="F:calcium ion binding"/>
    <property type="evidence" value="ECO:0007669"/>
    <property type="project" value="InterPro"/>
</dbReference>
<feature type="domain" description="VWFA" evidence="5">
    <location>
        <begin position="1"/>
        <end position="105"/>
    </location>
</feature>
<dbReference type="PANTHER" id="PTHR37467">
    <property type="entry name" value="EXPORTED CALCIUM-BINDING GLYCOPROTEIN-RELATED"/>
    <property type="match status" value="1"/>
</dbReference>
<evidence type="ECO:0000256" key="4">
    <source>
        <dbReference type="ARBA" id="ARBA00022837"/>
    </source>
</evidence>
<keyword evidence="3" id="KW-0732">Signal</keyword>
<dbReference type="Pfam" id="PF00092">
    <property type="entry name" value="VWA"/>
    <property type="match status" value="1"/>
</dbReference>
<evidence type="ECO:0000313" key="7">
    <source>
        <dbReference type="Proteomes" id="UP000654993"/>
    </source>
</evidence>
<keyword evidence="2" id="KW-0964">Secreted</keyword>
<evidence type="ECO:0000313" key="6">
    <source>
        <dbReference type="EMBL" id="GFR38814.1"/>
    </source>
</evidence>
<dbReference type="InterPro" id="IPR028974">
    <property type="entry name" value="TSP_type-3_rpt"/>
</dbReference>
<dbReference type="InterPro" id="IPR036465">
    <property type="entry name" value="vWFA_dom_sf"/>
</dbReference>
<dbReference type="SUPFAM" id="SSF103647">
    <property type="entry name" value="TSP type-3 repeat"/>
    <property type="match status" value="1"/>
</dbReference>
<evidence type="ECO:0000256" key="2">
    <source>
        <dbReference type="ARBA" id="ARBA00022525"/>
    </source>
</evidence>
<dbReference type="Proteomes" id="UP000654993">
    <property type="component" value="Unassembled WGS sequence"/>
</dbReference>
<evidence type="ECO:0000256" key="3">
    <source>
        <dbReference type="ARBA" id="ARBA00022729"/>
    </source>
</evidence>
<dbReference type="PROSITE" id="PS00018">
    <property type="entry name" value="EF_HAND_1"/>
    <property type="match status" value="1"/>
</dbReference>
<sequence length="397" mass="44396">MKAAIDRIDASGGTNIGAGVNAANNELIRNSSDDRIKIQILLTDGDGSYSHSYTTNAFENGIVIYTIGLGSGINENLLKEIAGRTGGQYFHASGAEDLPIVFDRIRDIVNEQEDTDGDGIPDIVEIQGMRVGLFYDKLIYTDPYNPDTDGDGLLDGEEIGEAIEINILGHTHRYYPMYSNPTMYDTDGDGVSDYDERRIYGIDPFSVDTDYDGLSDGFEVNYVPPSATQQNDLIINHTFDIDIEKLFIKPWLFDSDGDGISDWDEIFGEHLEPKRPDTIIKGMEEYRIKSNVELSGRVHVYSPIVVEKSGTLNILPGTEIFSYIPENKPTIQVYGKLNIGSREATSDIDKVSFKYVQLEENKYWKYWSGIIAYDGAELNIVNTFIHHAKHGLWLNGE</sequence>
<dbReference type="SUPFAM" id="SSF53300">
    <property type="entry name" value="vWA-like"/>
    <property type="match status" value="1"/>
</dbReference>